<accession>A0A372JTC3</accession>
<dbReference type="PANTHER" id="PTHR37809">
    <property type="entry name" value="RIBOSOMAL PROTEIN S12 METHYLTHIOTRANSFERASE ACCESSORY FACTOR YCAO"/>
    <property type="match status" value="1"/>
</dbReference>
<protein>
    <recommendedName>
        <fullName evidence="2">YcaO domain-containing protein</fullName>
    </recommendedName>
</protein>
<proteinExistence type="predicted"/>
<dbReference type="OrthoDB" id="3460941at2"/>
<dbReference type="AlphaFoldDB" id="A0A372JTC3"/>
<evidence type="ECO:0000256" key="1">
    <source>
        <dbReference type="SAM" id="MobiDB-lite"/>
    </source>
</evidence>
<dbReference type="Gene3D" id="3.30.160.660">
    <property type="match status" value="1"/>
</dbReference>
<organism evidence="3 4">
    <name type="scientific">Actinomadura logoneensis</name>
    <dbReference type="NCBI Taxonomy" id="2293572"/>
    <lineage>
        <taxon>Bacteria</taxon>
        <taxon>Bacillati</taxon>
        <taxon>Actinomycetota</taxon>
        <taxon>Actinomycetes</taxon>
        <taxon>Streptosporangiales</taxon>
        <taxon>Thermomonosporaceae</taxon>
        <taxon>Actinomadura</taxon>
    </lineage>
</organism>
<dbReference type="Pfam" id="PF02624">
    <property type="entry name" value="YcaO"/>
    <property type="match status" value="1"/>
</dbReference>
<dbReference type="Proteomes" id="UP000261811">
    <property type="component" value="Unassembled WGS sequence"/>
</dbReference>
<dbReference type="EMBL" id="QURH01000037">
    <property type="protein sequence ID" value="RFU43272.1"/>
    <property type="molecule type" value="Genomic_DNA"/>
</dbReference>
<sequence>MNADSASSTGSTGSTDSADSAAAAGDREPRIRATSTGTRLRPATARLMARALSPLTGISAGLDVVVPNVDDPRVTLMTGRLPTAHAEQHIAGTADSYDGAMTTVLAETLERHALHAPRPVLTSCYRDLAAHGRTLVPHGLRYFSDAQLRTPGFPFASLTPDTPIAWLPALSLRDETVVWIPAQTAVLAHEGQGDEPRFAFGTSAGTAAHTSFPAALRHALLELIQTDAAMGTWFGATAPRRFRPGDTAQRAVERRLRRGGPTPRFYWLPAPDLPAIAVACVLESPQIPRFAVGLGCDTRLNRAAYKAFLESTAVAKLATALVLRRPSAEPGPTPIPVPIHDLDTNVAHYATADPSAWAGRFGTEPVLDASDVPVPAVPSDDVRDLVRAFTGTGKDLACIDLTPADVRALGFRVVRVHSPDLLALTPPGIPPEASPRLSAYGGLANTSPHPYA</sequence>
<name>A0A372JTC3_9ACTN</name>
<dbReference type="Gene3D" id="3.30.1330.230">
    <property type="match status" value="1"/>
</dbReference>
<evidence type="ECO:0000259" key="2">
    <source>
        <dbReference type="PROSITE" id="PS51664"/>
    </source>
</evidence>
<feature type="compositionally biased region" description="Low complexity" evidence="1">
    <location>
        <begin position="1"/>
        <end position="24"/>
    </location>
</feature>
<feature type="region of interest" description="Disordered" evidence="1">
    <location>
        <begin position="426"/>
        <end position="452"/>
    </location>
</feature>
<dbReference type="RefSeq" id="WP_117355837.1">
    <property type="nucleotide sequence ID" value="NZ_QURH01000037.1"/>
</dbReference>
<evidence type="ECO:0000313" key="3">
    <source>
        <dbReference type="EMBL" id="RFU43272.1"/>
    </source>
</evidence>
<dbReference type="Gene3D" id="3.30.40.250">
    <property type="match status" value="1"/>
</dbReference>
<reference evidence="3 4" key="1">
    <citation type="submission" date="2018-08" db="EMBL/GenBank/DDBJ databases">
        <title>Actinomadura jelena sp. nov., a novel Actinomycete isolated from soil in Chad.</title>
        <authorList>
            <person name="Shi L."/>
        </authorList>
    </citation>
    <scope>NUCLEOTIDE SEQUENCE [LARGE SCALE GENOMIC DNA]</scope>
    <source>
        <strain evidence="3 4">NEAU-G17</strain>
    </source>
</reference>
<keyword evidence="4" id="KW-1185">Reference proteome</keyword>
<dbReference type="InterPro" id="IPR003776">
    <property type="entry name" value="YcaO-like_dom"/>
</dbReference>
<comment type="caution">
    <text evidence="3">The sequence shown here is derived from an EMBL/GenBank/DDBJ whole genome shotgun (WGS) entry which is preliminary data.</text>
</comment>
<evidence type="ECO:0000313" key="4">
    <source>
        <dbReference type="Proteomes" id="UP000261811"/>
    </source>
</evidence>
<feature type="domain" description="YcaO" evidence="2">
    <location>
        <begin position="92"/>
        <end position="452"/>
    </location>
</feature>
<feature type="region of interest" description="Disordered" evidence="1">
    <location>
        <begin position="1"/>
        <end position="39"/>
    </location>
</feature>
<gene>
    <name evidence="3" type="ORF">DZF91_02165</name>
</gene>
<dbReference type="PANTHER" id="PTHR37809:SF1">
    <property type="entry name" value="RIBOSOMAL PROTEIN S12 METHYLTHIOTRANSFERASE ACCESSORY FACTOR YCAO"/>
    <property type="match status" value="1"/>
</dbReference>
<dbReference type="PROSITE" id="PS51664">
    <property type="entry name" value="YCAO"/>
    <property type="match status" value="1"/>
</dbReference>